<name>A0A1G4SC34_9HYPH</name>
<evidence type="ECO:0000313" key="3">
    <source>
        <dbReference type="Proteomes" id="UP000199542"/>
    </source>
</evidence>
<evidence type="ECO:0000313" key="2">
    <source>
        <dbReference type="EMBL" id="SCW66135.1"/>
    </source>
</evidence>
<reference evidence="2 3" key="1">
    <citation type="submission" date="2016-10" db="EMBL/GenBank/DDBJ databases">
        <authorList>
            <person name="de Groot N.N."/>
        </authorList>
    </citation>
    <scope>NUCLEOTIDE SEQUENCE [LARGE SCALE GENOMIC DNA]</scope>
    <source>
        <strain evidence="2 3">CGMCC 1.3401</strain>
    </source>
</reference>
<dbReference type="EMBL" id="FMTM01000005">
    <property type="protein sequence ID" value="SCW66135.1"/>
    <property type="molecule type" value="Genomic_DNA"/>
</dbReference>
<organism evidence="2 3">
    <name type="scientific">Rhizobium mongolense subsp. loessense</name>
    <dbReference type="NCBI Taxonomy" id="158890"/>
    <lineage>
        <taxon>Bacteria</taxon>
        <taxon>Pseudomonadati</taxon>
        <taxon>Pseudomonadota</taxon>
        <taxon>Alphaproteobacteria</taxon>
        <taxon>Hyphomicrobiales</taxon>
        <taxon>Rhizobiaceae</taxon>
        <taxon>Rhizobium/Agrobacterium group</taxon>
        <taxon>Rhizobium</taxon>
    </lineage>
</organism>
<dbReference type="Pfam" id="PF06568">
    <property type="entry name" value="YjiS-like"/>
    <property type="match status" value="1"/>
</dbReference>
<feature type="domain" description="YjiS-like" evidence="1">
    <location>
        <begin position="15"/>
        <end position="47"/>
    </location>
</feature>
<dbReference type="Proteomes" id="UP000199542">
    <property type="component" value="Unassembled WGS sequence"/>
</dbReference>
<dbReference type="InterPro" id="IPR009506">
    <property type="entry name" value="YjiS-like"/>
</dbReference>
<accession>A0A1G4SC34</accession>
<dbReference type="RefSeq" id="WP_022713686.1">
    <property type="nucleotide sequence ID" value="NZ_FMTM01000005.1"/>
</dbReference>
<protein>
    <recommendedName>
        <fullName evidence="1">YjiS-like domain-containing protein</fullName>
    </recommendedName>
</protein>
<dbReference type="AlphaFoldDB" id="A0A1G4SC34"/>
<sequence>MSTMLSTIIRPAEEIARFLVRRAAIARLCELDDDALKDIGLARSEIEAAAYGLMTASKRARLS</sequence>
<proteinExistence type="predicted"/>
<evidence type="ECO:0000259" key="1">
    <source>
        <dbReference type="Pfam" id="PF06568"/>
    </source>
</evidence>
<gene>
    <name evidence="2" type="ORF">SAMN02927900_03549</name>
</gene>